<feature type="coiled-coil region" evidence="1">
    <location>
        <begin position="130"/>
        <end position="178"/>
    </location>
</feature>
<comment type="caution">
    <text evidence="2">The sequence shown here is derived from an EMBL/GenBank/DDBJ whole genome shotgun (WGS) entry which is preliminary data.</text>
</comment>
<accession>A0A1V2H470</accession>
<evidence type="ECO:0000313" key="3">
    <source>
        <dbReference type="Proteomes" id="UP000188879"/>
    </source>
</evidence>
<keyword evidence="3" id="KW-1185">Reference proteome</keyword>
<gene>
    <name evidence="2" type="ORF">BKE38_10715</name>
</gene>
<sequence>MHDERVALVANALVPLRSADQAVEHIARLWKEAQDKFLAIGRYLVEAKRRFPKAYEREVVDRLPFGRQVAYQLATVARAVDAGTFQSGEMPRTYSAAYLLTTLANEELAQARQKGLVHPDVRRREIEAFKKALERERQEMLGRRALLLRQQEALKAKVGRLSEALEQAIAELKYVEKELES</sequence>
<protein>
    <submittedName>
        <fullName evidence="2">Uncharacterized protein</fullName>
    </submittedName>
</protein>
<evidence type="ECO:0000256" key="1">
    <source>
        <dbReference type="SAM" id="Coils"/>
    </source>
</evidence>
<organism evidence="2 3">
    <name type="scientific">Teichococcus deserti</name>
    <dbReference type="NCBI Taxonomy" id="1817963"/>
    <lineage>
        <taxon>Bacteria</taxon>
        <taxon>Pseudomonadati</taxon>
        <taxon>Pseudomonadota</taxon>
        <taxon>Alphaproteobacteria</taxon>
        <taxon>Acetobacterales</taxon>
        <taxon>Roseomonadaceae</taxon>
        <taxon>Roseomonas</taxon>
    </lineage>
</organism>
<reference evidence="2 3" key="1">
    <citation type="submission" date="2016-10" db="EMBL/GenBank/DDBJ databases">
        <title>Draft Genome sequence of Roseomonas sp. strain M3.</title>
        <authorList>
            <person name="Subhash Y."/>
            <person name="Lee S."/>
        </authorList>
    </citation>
    <scope>NUCLEOTIDE SEQUENCE [LARGE SCALE GENOMIC DNA]</scope>
    <source>
        <strain evidence="2 3">M3</strain>
    </source>
</reference>
<dbReference type="Proteomes" id="UP000188879">
    <property type="component" value="Unassembled WGS sequence"/>
</dbReference>
<evidence type="ECO:0000313" key="2">
    <source>
        <dbReference type="EMBL" id="ONG54221.1"/>
    </source>
</evidence>
<name>A0A1V2H470_9PROT</name>
<proteinExistence type="predicted"/>
<dbReference type="AlphaFoldDB" id="A0A1V2H470"/>
<dbReference type="EMBL" id="MLCO01000088">
    <property type="protein sequence ID" value="ONG54221.1"/>
    <property type="molecule type" value="Genomic_DNA"/>
</dbReference>
<keyword evidence="1" id="KW-0175">Coiled coil</keyword>